<dbReference type="AlphaFoldDB" id="A0A6P2JY79"/>
<dbReference type="EMBL" id="CABVQC010000011">
    <property type="protein sequence ID" value="VWB49586.1"/>
    <property type="molecule type" value="Genomic_DNA"/>
</dbReference>
<feature type="region of interest" description="Disordered" evidence="1">
    <location>
        <begin position="85"/>
        <end position="117"/>
    </location>
</feature>
<accession>A0A6P2JY79</accession>
<protein>
    <submittedName>
        <fullName evidence="3">Uncharacterized protein</fullName>
    </submittedName>
</protein>
<organism evidence="3 4">
    <name type="scientific">Burkholderia aenigmatica</name>
    <dbReference type="NCBI Taxonomy" id="2015348"/>
    <lineage>
        <taxon>Bacteria</taxon>
        <taxon>Pseudomonadati</taxon>
        <taxon>Pseudomonadota</taxon>
        <taxon>Betaproteobacteria</taxon>
        <taxon>Burkholderiales</taxon>
        <taxon>Burkholderiaceae</taxon>
        <taxon>Burkholderia</taxon>
        <taxon>Burkholderia cepacia complex</taxon>
    </lineage>
</organism>
<feature type="compositionally biased region" description="Acidic residues" evidence="1">
    <location>
        <begin position="102"/>
        <end position="113"/>
    </location>
</feature>
<feature type="transmembrane region" description="Helical" evidence="2">
    <location>
        <begin position="54"/>
        <end position="76"/>
    </location>
</feature>
<reference evidence="3 4" key="1">
    <citation type="submission" date="2019-09" db="EMBL/GenBank/DDBJ databases">
        <authorList>
            <person name="Depoorter E."/>
        </authorList>
    </citation>
    <scope>NUCLEOTIDE SEQUENCE [LARGE SCALE GENOMIC DNA]</scope>
    <source>
        <strain evidence="3">LMG 13014</strain>
    </source>
</reference>
<dbReference type="Proteomes" id="UP000494261">
    <property type="component" value="Unassembled WGS sequence"/>
</dbReference>
<evidence type="ECO:0000313" key="3">
    <source>
        <dbReference type="EMBL" id="VWB49586.1"/>
    </source>
</evidence>
<evidence type="ECO:0000256" key="1">
    <source>
        <dbReference type="SAM" id="MobiDB-lite"/>
    </source>
</evidence>
<gene>
    <name evidence="3" type="ORF">BLA13014_02142</name>
</gene>
<feature type="transmembrane region" description="Helical" evidence="2">
    <location>
        <begin position="32"/>
        <end position="48"/>
    </location>
</feature>
<name>A0A6P2JY79_9BURK</name>
<sequence length="296" mass="32602">MRMHWGGQWRFGGTSPFMADGHCKQEQRGCRVWFLLVLYVLPAAYAASKVGPHYGFLAGCATLAAVLAMQTALLTWGTALLKRRRGSVGQPETSATPVPADSLDDEPADEPGDAPDVPLRYGEHARFKQLVLIADAARPEVTRRFYDKAKRAIEAYVEVEAGRDGSGAAMVSTADLAPADDLPAAPPDETLTVFVSNDGAWSGFRVGDDSFRFRHGAITRLRFTHVMPVRWNGDYMVTFWFDVPKRDRTTDYNAYLTGFDIGVDRAGHRSRTLTHACREIASVLDVAFDVDEVGDD</sequence>
<evidence type="ECO:0000256" key="2">
    <source>
        <dbReference type="SAM" id="Phobius"/>
    </source>
</evidence>
<proteinExistence type="predicted"/>
<evidence type="ECO:0000313" key="4">
    <source>
        <dbReference type="Proteomes" id="UP000494261"/>
    </source>
</evidence>
<keyword evidence="2" id="KW-1133">Transmembrane helix</keyword>
<keyword evidence="2" id="KW-0472">Membrane</keyword>
<keyword evidence="2" id="KW-0812">Transmembrane</keyword>